<dbReference type="Pfam" id="PF13405">
    <property type="entry name" value="EF-hand_6"/>
    <property type="match status" value="1"/>
</dbReference>
<evidence type="ECO:0000256" key="1">
    <source>
        <dbReference type="ARBA" id="ARBA00022737"/>
    </source>
</evidence>
<sequence>MLRQTSSKKKIHRTPFDFSQQDRKELREAFNLFDKDGSGTISKDEIRVTLRILGYNPTDEEVAALLAQFNHGQSDNIDFDEYIQILSFQLSAPQTHSQLVRAFHFIDTDGDDKISLDDLSNVAEELGQMIDVDELREIIMSARGKANQFDIHTKDVGSISLQQFLHAINKIYE</sequence>
<gene>
    <name evidence="4" type="ORF">M9Y10_016819</name>
</gene>
<comment type="caution">
    <text evidence="4">The sequence shown here is derived from an EMBL/GenBank/DDBJ whole genome shotgun (WGS) entry which is preliminary data.</text>
</comment>
<dbReference type="EMBL" id="JAPFFF010000021">
    <property type="protein sequence ID" value="KAK8854260.1"/>
    <property type="molecule type" value="Genomic_DNA"/>
</dbReference>
<dbReference type="Pfam" id="PF13499">
    <property type="entry name" value="EF-hand_7"/>
    <property type="match status" value="1"/>
</dbReference>
<dbReference type="InterPro" id="IPR011992">
    <property type="entry name" value="EF-hand-dom_pair"/>
</dbReference>
<dbReference type="Gene3D" id="1.10.238.10">
    <property type="entry name" value="EF-hand"/>
    <property type="match status" value="2"/>
</dbReference>
<keyword evidence="2" id="KW-0106">Calcium</keyword>
<feature type="domain" description="EF-hand" evidence="3">
    <location>
        <begin position="94"/>
        <end position="129"/>
    </location>
</feature>
<dbReference type="PANTHER" id="PTHR23048:SF0">
    <property type="entry name" value="CALMODULIN LIKE 3"/>
    <property type="match status" value="1"/>
</dbReference>
<evidence type="ECO:0000256" key="2">
    <source>
        <dbReference type="ARBA" id="ARBA00022837"/>
    </source>
</evidence>
<feature type="domain" description="EF-hand" evidence="3">
    <location>
        <begin position="21"/>
        <end position="56"/>
    </location>
</feature>
<dbReference type="CDD" id="cd00051">
    <property type="entry name" value="EFh"/>
    <property type="match status" value="1"/>
</dbReference>
<dbReference type="Proteomes" id="UP001470230">
    <property type="component" value="Unassembled WGS sequence"/>
</dbReference>
<accession>A0ABR2HXA1</accession>
<evidence type="ECO:0000313" key="4">
    <source>
        <dbReference type="EMBL" id="KAK8854260.1"/>
    </source>
</evidence>
<dbReference type="InterPro" id="IPR002048">
    <property type="entry name" value="EF_hand_dom"/>
</dbReference>
<dbReference type="InterPro" id="IPR050230">
    <property type="entry name" value="CALM/Myosin/TropC-like"/>
</dbReference>
<protein>
    <recommendedName>
        <fullName evidence="3">EF-hand domain-containing protein</fullName>
    </recommendedName>
</protein>
<dbReference type="PROSITE" id="PS50222">
    <property type="entry name" value="EF_HAND_2"/>
    <property type="match status" value="2"/>
</dbReference>
<proteinExistence type="predicted"/>
<reference evidence="4 5" key="1">
    <citation type="submission" date="2024-04" db="EMBL/GenBank/DDBJ databases">
        <title>Tritrichomonas musculus Genome.</title>
        <authorList>
            <person name="Alves-Ferreira E."/>
            <person name="Grigg M."/>
            <person name="Lorenzi H."/>
            <person name="Galac M."/>
        </authorList>
    </citation>
    <scope>NUCLEOTIDE SEQUENCE [LARGE SCALE GENOMIC DNA]</scope>
    <source>
        <strain evidence="4 5">EAF2021</strain>
    </source>
</reference>
<dbReference type="PANTHER" id="PTHR23048">
    <property type="entry name" value="MYOSIN LIGHT CHAIN 1, 3"/>
    <property type="match status" value="1"/>
</dbReference>
<dbReference type="PROSITE" id="PS00018">
    <property type="entry name" value="EF_HAND_1"/>
    <property type="match status" value="2"/>
</dbReference>
<evidence type="ECO:0000259" key="3">
    <source>
        <dbReference type="PROSITE" id="PS50222"/>
    </source>
</evidence>
<evidence type="ECO:0000313" key="5">
    <source>
        <dbReference type="Proteomes" id="UP001470230"/>
    </source>
</evidence>
<keyword evidence="5" id="KW-1185">Reference proteome</keyword>
<dbReference type="SUPFAM" id="SSF47473">
    <property type="entry name" value="EF-hand"/>
    <property type="match status" value="1"/>
</dbReference>
<dbReference type="SMART" id="SM00054">
    <property type="entry name" value="EFh"/>
    <property type="match status" value="2"/>
</dbReference>
<name>A0ABR2HXA1_9EUKA</name>
<organism evidence="4 5">
    <name type="scientific">Tritrichomonas musculus</name>
    <dbReference type="NCBI Taxonomy" id="1915356"/>
    <lineage>
        <taxon>Eukaryota</taxon>
        <taxon>Metamonada</taxon>
        <taxon>Parabasalia</taxon>
        <taxon>Tritrichomonadida</taxon>
        <taxon>Tritrichomonadidae</taxon>
        <taxon>Tritrichomonas</taxon>
    </lineage>
</organism>
<dbReference type="InterPro" id="IPR018247">
    <property type="entry name" value="EF_Hand_1_Ca_BS"/>
</dbReference>
<keyword evidence="1" id="KW-0677">Repeat</keyword>